<evidence type="ECO:0000259" key="4">
    <source>
        <dbReference type="PROSITE" id="PS01124"/>
    </source>
</evidence>
<evidence type="ECO:0000256" key="1">
    <source>
        <dbReference type="ARBA" id="ARBA00023015"/>
    </source>
</evidence>
<dbReference type="Pfam" id="PF12852">
    <property type="entry name" value="Cupin_6"/>
    <property type="match status" value="1"/>
</dbReference>
<dbReference type="PANTHER" id="PTHR46796">
    <property type="entry name" value="HTH-TYPE TRANSCRIPTIONAL ACTIVATOR RHAS-RELATED"/>
    <property type="match status" value="1"/>
</dbReference>
<dbReference type="InterPro" id="IPR050204">
    <property type="entry name" value="AraC_XylS_family_regulators"/>
</dbReference>
<dbReference type="InterPro" id="IPR018060">
    <property type="entry name" value="HTH_AraC"/>
</dbReference>
<protein>
    <submittedName>
        <fullName evidence="5">Exoenzyme S synthesis regulatory protein ExsA</fullName>
    </submittedName>
</protein>
<dbReference type="PANTHER" id="PTHR46796:SF7">
    <property type="entry name" value="ARAC FAMILY TRANSCRIPTIONAL REGULATOR"/>
    <property type="match status" value="1"/>
</dbReference>
<dbReference type="SMART" id="SM00342">
    <property type="entry name" value="HTH_ARAC"/>
    <property type="match status" value="1"/>
</dbReference>
<dbReference type="Gene3D" id="1.10.10.60">
    <property type="entry name" value="Homeodomain-like"/>
    <property type="match status" value="2"/>
</dbReference>
<dbReference type="GO" id="GO:0043565">
    <property type="term" value="F:sequence-specific DNA binding"/>
    <property type="evidence" value="ECO:0007669"/>
    <property type="project" value="InterPro"/>
</dbReference>
<name>A0A1R3TY99_9HYPH</name>
<evidence type="ECO:0000313" key="6">
    <source>
        <dbReference type="Proteomes" id="UP000187891"/>
    </source>
</evidence>
<dbReference type="SUPFAM" id="SSF46689">
    <property type="entry name" value="Homeodomain-like"/>
    <property type="match status" value="2"/>
</dbReference>
<dbReference type="EMBL" id="FMUE01000006">
    <property type="protein sequence ID" value="SCX26782.1"/>
    <property type="molecule type" value="Genomic_DNA"/>
</dbReference>
<dbReference type="Proteomes" id="UP000187891">
    <property type="component" value="Unassembled WGS sequence"/>
</dbReference>
<dbReference type="InterPro" id="IPR032783">
    <property type="entry name" value="AraC_lig"/>
</dbReference>
<dbReference type="AlphaFoldDB" id="A0A1R3TY99"/>
<evidence type="ECO:0000256" key="2">
    <source>
        <dbReference type="ARBA" id="ARBA00023125"/>
    </source>
</evidence>
<organism evidence="5 6">
    <name type="scientific">Agrobacterium rosae</name>
    <dbReference type="NCBI Taxonomy" id="1972867"/>
    <lineage>
        <taxon>Bacteria</taxon>
        <taxon>Pseudomonadati</taxon>
        <taxon>Pseudomonadota</taxon>
        <taxon>Alphaproteobacteria</taxon>
        <taxon>Hyphomicrobiales</taxon>
        <taxon>Rhizobiaceae</taxon>
        <taxon>Rhizobium/Agrobacterium group</taxon>
        <taxon>Agrobacterium</taxon>
    </lineage>
</organism>
<keyword evidence="2" id="KW-0238">DNA-binding</keyword>
<dbReference type="PROSITE" id="PS00041">
    <property type="entry name" value="HTH_ARAC_FAMILY_1"/>
    <property type="match status" value="1"/>
</dbReference>
<dbReference type="RefSeq" id="WP_077120592.1">
    <property type="nucleotide sequence ID" value="NZ_FMUE01000006.1"/>
</dbReference>
<dbReference type="STRING" id="1907666.DSM25559_2911"/>
<dbReference type="PROSITE" id="PS01124">
    <property type="entry name" value="HTH_ARAC_FAMILY_2"/>
    <property type="match status" value="1"/>
</dbReference>
<gene>
    <name evidence="5" type="primary">exsA_2</name>
    <name evidence="5" type="ORF">DSM25559_2911</name>
</gene>
<dbReference type="InterPro" id="IPR018062">
    <property type="entry name" value="HTH_AraC-typ_CS"/>
</dbReference>
<evidence type="ECO:0000256" key="3">
    <source>
        <dbReference type="ARBA" id="ARBA00023163"/>
    </source>
</evidence>
<feature type="domain" description="HTH araC/xylS-type" evidence="4">
    <location>
        <begin position="206"/>
        <end position="300"/>
    </location>
</feature>
<dbReference type="Pfam" id="PF12833">
    <property type="entry name" value="HTH_18"/>
    <property type="match status" value="1"/>
</dbReference>
<dbReference type="GO" id="GO:0003700">
    <property type="term" value="F:DNA-binding transcription factor activity"/>
    <property type="evidence" value="ECO:0007669"/>
    <property type="project" value="InterPro"/>
</dbReference>
<evidence type="ECO:0000313" key="5">
    <source>
        <dbReference type="EMBL" id="SCX26782.1"/>
    </source>
</evidence>
<dbReference type="InterPro" id="IPR009057">
    <property type="entry name" value="Homeodomain-like_sf"/>
</dbReference>
<sequence>MVLSQSSPFFDPLSDVLTVLDAQATRRTRFEGSGDWALSFPALDRLKFVAVLRGGGWLLLPGIPPQRIETGDCCLIGRTAYAIASDPTLDPIDGTPLYAEGNDVVRLRGNDTVILGGGISFAPGTAAFFLDMVPALIPVSGASPEAAAITAVLSLLERESEQSAIGHEIVTAKLAEVLIIHAIRTFASASGMTSGWLGALADVRIGRAIQCFHNNIARPWTVADLAAEAGMSRAAFSLSFTRRVGLAPFAYMRNWRMTRARVALSEGHSRVFDVAASVGYTSQSAFGHAYRQTFGESPRR</sequence>
<keyword evidence="3" id="KW-0804">Transcription</keyword>
<accession>A0A1R3TY99</accession>
<keyword evidence="1" id="KW-0805">Transcription regulation</keyword>
<proteinExistence type="predicted"/>
<reference evidence="6" key="1">
    <citation type="submission" date="2016-10" db="EMBL/GenBank/DDBJ databases">
        <authorList>
            <person name="Wibberg D."/>
        </authorList>
    </citation>
    <scope>NUCLEOTIDE SEQUENCE [LARGE SCALE GENOMIC DNA]</scope>
</reference>